<evidence type="ECO:0000256" key="4">
    <source>
        <dbReference type="ARBA" id="ARBA00022692"/>
    </source>
</evidence>
<feature type="transmembrane region" description="Helical" evidence="7">
    <location>
        <begin position="412"/>
        <end position="432"/>
    </location>
</feature>
<dbReference type="GO" id="GO:0005227">
    <property type="term" value="F:calcium-activated cation channel activity"/>
    <property type="evidence" value="ECO:0007669"/>
    <property type="project" value="InterPro"/>
</dbReference>
<dbReference type="InterPro" id="IPR045122">
    <property type="entry name" value="Csc1-like"/>
</dbReference>
<dbReference type="Pfam" id="PF13967">
    <property type="entry name" value="RSN1_TM"/>
    <property type="match status" value="1"/>
</dbReference>
<evidence type="ECO:0000313" key="11">
    <source>
        <dbReference type="EMBL" id="KAJ3224464.1"/>
    </source>
</evidence>
<feature type="transmembrane region" description="Helical" evidence="7">
    <location>
        <begin position="570"/>
        <end position="591"/>
    </location>
</feature>
<dbReference type="Pfam" id="PF02714">
    <property type="entry name" value="RSN1_7TM"/>
    <property type="match status" value="1"/>
</dbReference>
<feature type="transmembrane region" description="Helical" evidence="7">
    <location>
        <begin position="117"/>
        <end position="136"/>
    </location>
</feature>
<dbReference type="Proteomes" id="UP001211065">
    <property type="component" value="Unassembled WGS sequence"/>
</dbReference>
<feature type="transmembrane region" description="Helical" evidence="7">
    <location>
        <begin position="6"/>
        <end position="29"/>
    </location>
</feature>
<evidence type="ECO:0000313" key="12">
    <source>
        <dbReference type="Proteomes" id="UP001211065"/>
    </source>
</evidence>
<feature type="transmembrane region" description="Helical" evidence="7">
    <location>
        <begin position="77"/>
        <end position="97"/>
    </location>
</feature>
<dbReference type="InterPro" id="IPR027815">
    <property type="entry name" value="CSC1/OSCA1-like_cyt"/>
</dbReference>
<evidence type="ECO:0000256" key="5">
    <source>
        <dbReference type="ARBA" id="ARBA00022989"/>
    </source>
</evidence>
<sequence>MDPSVSALLTSVITNFIIVAIIYGLFFLIRKLPFAKRVYNAIIIRNVENVNKNEELLKVNGVDSYLYIKYLENGVRIFLPVTVVSLIVLLPVNIVNQRNLPGLNLLTIGDILDQQRIWAHAVVSILITLYTLHLVHNMFKEYQKLRIEFLKDSSSTILIEDIHKNIRNESTLGERLNEYPGSVNSISFYRPAKELGKLVAKRSELIAKVEKLCYKEPDESKPPQHRTIPIIGNKVDSIQHHSKEFFKLTEKIEHEKDLVKNKENSSAAFVTFDEPVLAHSAMQHKYKDFKPLWLSSGNIQDVYWPNIGVSKAKRLLFSFVGTLMVIALCLFWFTIIAFIGSITTLDSLVHFLPFLKPVTEMSPVVTGFVKGFLPPLAVAIFISFLPSYLIMITKFQKVSSYSLIYYDVQQKYYWFQVVTVFLATVLSTGLLSELQNFVKNPGSIVQLLGIAIPASSTFFITYVLLRGFIAPALELLQINQIILKFVSAKFLSKTPRDFAKLYLPPEFNFGTRYPPHSMMYLFGFVFSVMAPIILIPVTLYFVIVTYIYRNQLSNVYRVTVDTGGIYFRRAMWHLLIALLLFQATMVTMFFLKLATVQAVLALLTLLFTVINLLYFNIKFGHKKSTYMKKLETRREPHEIHHHDRNIVTKYEKVRSYVQPSLHSQPPYIWTKKSNWCVNKFMWHGFEVSDKHPEVLQEKDDAHQDILYNPFSGRGYTDDDYDNLKGETNHYEM</sequence>
<dbReference type="InterPro" id="IPR032880">
    <property type="entry name" value="CSC1/OSCA1-like_N"/>
</dbReference>
<feature type="transmembrane region" description="Helical" evidence="7">
    <location>
        <begin position="372"/>
        <end position="391"/>
    </location>
</feature>
<dbReference type="GO" id="GO:0005886">
    <property type="term" value="C:plasma membrane"/>
    <property type="evidence" value="ECO:0007669"/>
    <property type="project" value="TreeGrafter"/>
</dbReference>
<dbReference type="PANTHER" id="PTHR13018:SF5">
    <property type="entry name" value="RE44586P"/>
    <property type="match status" value="1"/>
</dbReference>
<evidence type="ECO:0000256" key="1">
    <source>
        <dbReference type="ARBA" id="ARBA00004141"/>
    </source>
</evidence>
<comment type="caution">
    <text evidence="11">The sequence shown here is derived from an EMBL/GenBank/DDBJ whole genome shotgun (WGS) entry which is preliminary data.</text>
</comment>
<feature type="transmembrane region" description="Helical" evidence="7">
    <location>
        <begin position="444"/>
        <end position="465"/>
    </location>
</feature>
<reference evidence="11" key="1">
    <citation type="submission" date="2020-05" db="EMBL/GenBank/DDBJ databases">
        <title>Phylogenomic resolution of chytrid fungi.</title>
        <authorList>
            <person name="Stajich J.E."/>
            <person name="Amses K."/>
            <person name="Simmons R."/>
            <person name="Seto K."/>
            <person name="Myers J."/>
            <person name="Bonds A."/>
            <person name="Quandt C.A."/>
            <person name="Barry K."/>
            <person name="Liu P."/>
            <person name="Grigoriev I."/>
            <person name="Longcore J.E."/>
            <person name="James T.Y."/>
        </authorList>
    </citation>
    <scope>NUCLEOTIDE SEQUENCE</scope>
    <source>
        <strain evidence="11">JEL0476</strain>
    </source>
</reference>
<keyword evidence="6 7" id="KW-0472">Membrane</keyword>
<dbReference type="InterPro" id="IPR003864">
    <property type="entry name" value="CSC1/OSCA1-like_7TM"/>
</dbReference>
<name>A0AAD5Y2G0_9FUNG</name>
<dbReference type="Pfam" id="PF14703">
    <property type="entry name" value="PHM7_cyt"/>
    <property type="match status" value="1"/>
</dbReference>
<feature type="domain" description="CSC1/OSCA1-like N-terminal transmembrane" evidence="9">
    <location>
        <begin position="52"/>
        <end position="136"/>
    </location>
</feature>
<dbReference type="AlphaFoldDB" id="A0AAD5Y2G0"/>
<comment type="similarity">
    <text evidence="2">Belongs to the CSC1 (TC 1.A.17) family.</text>
</comment>
<evidence type="ECO:0000256" key="7">
    <source>
        <dbReference type="SAM" id="Phobius"/>
    </source>
</evidence>
<evidence type="ECO:0000259" key="8">
    <source>
        <dbReference type="Pfam" id="PF02714"/>
    </source>
</evidence>
<protein>
    <submittedName>
        <fullName evidence="11">Uncharacterized protein</fullName>
    </submittedName>
</protein>
<dbReference type="PANTHER" id="PTHR13018">
    <property type="entry name" value="PROBABLE MEMBRANE PROTEIN DUF221-RELATED"/>
    <property type="match status" value="1"/>
</dbReference>
<evidence type="ECO:0000256" key="3">
    <source>
        <dbReference type="ARBA" id="ARBA00022448"/>
    </source>
</evidence>
<comment type="subcellular location">
    <subcellularLocation>
        <location evidence="1">Membrane</location>
        <topology evidence="1">Multi-pass membrane protein</topology>
    </subcellularLocation>
</comment>
<organism evidence="11 12">
    <name type="scientific">Clydaea vesicula</name>
    <dbReference type="NCBI Taxonomy" id="447962"/>
    <lineage>
        <taxon>Eukaryota</taxon>
        <taxon>Fungi</taxon>
        <taxon>Fungi incertae sedis</taxon>
        <taxon>Chytridiomycota</taxon>
        <taxon>Chytridiomycota incertae sedis</taxon>
        <taxon>Chytridiomycetes</taxon>
        <taxon>Lobulomycetales</taxon>
        <taxon>Lobulomycetaceae</taxon>
        <taxon>Clydaea</taxon>
    </lineage>
</organism>
<evidence type="ECO:0000256" key="2">
    <source>
        <dbReference type="ARBA" id="ARBA00007779"/>
    </source>
</evidence>
<proteinExistence type="inferred from homology"/>
<feature type="transmembrane region" description="Helical" evidence="7">
    <location>
        <begin position="315"/>
        <end position="342"/>
    </location>
</feature>
<keyword evidence="5 7" id="KW-1133">Transmembrane helix</keyword>
<keyword evidence="3" id="KW-0813">Transport</keyword>
<dbReference type="EMBL" id="JADGJW010000092">
    <property type="protein sequence ID" value="KAJ3224464.1"/>
    <property type="molecule type" value="Genomic_DNA"/>
</dbReference>
<keyword evidence="12" id="KW-1185">Reference proteome</keyword>
<feature type="domain" description="CSC1/OSCA1-like 7TM region" evidence="8">
    <location>
        <begin position="319"/>
        <end position="589"/>
    </location>
</feature>
<gene>
    <name evidence="11" type="ORF">HK099_008414</name>
</gene>
<feature type="transmembrane region" description="Helical" evidence="7">
    <location>
        <begin position="519"/>
        <end position="549"/>
    </location>
</feature>
<keyword evidence="4 7" id="KW-0812">Transmembrane</keyword>
<feature type="transmembrane region" description="Helical" evidence="7">
    <location>
        <begin position="597"/>
        <end position="617"/>
    </location>
</feature>
<evidence type="ECO:0000256" key="6">
    <source>
        <dbReference type="ARBA" id="ARBA00023136"/>
    </source>
</evidence>
<evidence type="ECO:0000259" key="10">
    <source>
        <dbReference type="Pfam" id="PF14703"/>
    </source>
</evidence>
<evidence type="ECO:0000259" key="9">
    <source>
        <dbReference type="Pfam" id="PF13967"/>
    </source>
</evidence>
<feature type="domain" description="CSC1/OSCA1-like cytosolic" evidence="10">
    <location>
        <begin position="155"/>
        <end position="306"/>
    </location>
</feature>
<accession>A0AAD5Y2G0</accession>